<protein>
    <submittedName>
        <fullName evidence="5">LacI family transcriptional regulator</fullName>
    </submittedName>
</protein>
<dbReference type="SUPFAM" id="SSF53822">
    <property type="entry name" value="Periplasmic binding protein-like I"/>
    <property type="match status" value="1"/>
</dbReference>
<dbReference type="Pfam" id="PF13377">
    <property type="entry name" value="Peripla_BP_3"/>
    <property type="match status" value="1"/>
</dbReference>
<dbReference type="Pfam" id="PF00356">
    <property type="entry name" value="LacI"/>
    <property type="match status" value="1"/>
</dbReference>
<dbReference type="GO" id="GO:0000976">
    <property type="term" value="F:transcription cis-regulatory region binding"/>
    <property type="evidence" value="ECO:0007669"/>
    <property type="project" value="TreeGrafter"/>
</dbReference>
<accession>A0A7Y9L9Y8</accession>
<keyword evidence="6" id="KW-1185">Reference proteome</keyword>
<dbReference type="Proteomes" id="UP000569914">
    <property type="component" value="Unassembled WGS sequence"/>
</dbReference>
<dbReference type="PROSITE" id="PS50932">
    <property type="entry name" value="HTH_LACI_2"/>
    <property type="match status" value="1"/>
</dbReference>
<dbReference type="CDD" id="cd01392">
    <property type="entry name" value="HTH_LacI"/>
    <property type="match status" value="1"/>
</dbReference>
<feature type="domain" description="HTH lacI-type" evidence="4">
    <location>
        <begin position="28"/>
        <end position="82"/>
    </location>
</feature>
<dbReference type="CDD" id="cd06267">
    <property type="entry name" value="PBP1_LacI_sugar_binding-like"/>
    <property type="match status" value="1"/>
</dbReference>
<dbReference type="AlphaFoldDB" id="A0A7Y9L9Y8"/>
<keyword evidence="1" id="KW-0805">Transcription regulation</keyword>
<evidence type="ECO:0000313" key="5">
    <source>
        <dbReference type="EMBL" id="NYE70097.1"/>
    </source>
</evidence>
<dbReference type="PANTHER" id="PTHR30146:SF109">
    <property type="entry name" value="HTH-TYPE TRANSCRIPTIONAL REGULATOR GALS"/>
    <property type="match status" value="1"/>
</dbReference>
<dbReference type="SMART" id="SM00354">
    <property type="entry name" value="HTH_LACI"/>
    <property type="match status" value="1"/>
</dbReference>
<organism evidence="5 6">
    <name type="scientific">Microlunatus parietis</name>
    <dbReference type="NCBI Taxonomy" id="682979"/>
    <lineage>
        <taxon>Bacteria</taxon>
        <taxon>Bacillati</taxon>
        <taxon>Actinomycetota</taxon>
        <taxon>Actinomycetes</taxon>
        <taxon>Propionibacteriales</taxon>
        <taxon>Propionibacteriaceae</taxon>
        <taxon>Microlunatus</taxon>
    </lineage>
</organism>
<dbReference type="PANTHER" id="PTHR30146">
    <property type="entry name" value="LACI-RELATED TRANSCRIPTIONAL REPRESSOR"/>
    <property type="match status" value="1"/>
</dbReference>
<dbReference type="Gene3D" id="1.10.260.40">
    <property type="entry name" value="lambda repressor-like DNA-binding domains"/>
    <property type="match status" value="1"/>
</dbReference>
<name>A0A7Y9L9Y8_9ACTN</name>
<dbReference type="InterPro" id="IPR010982">
    <property type="entry name" value="Lambda_DNA-bd_dom_sf"/>
</dbReference>
<reference evidence="5 6" key="1">
    <citation type="submission" date="2020-07" db="EMBL/GenBank/DDBJ databases">
        <title>Sequencing the genomes of 1000 actinobacteria strains.</title>
        <authorList>
            <person name="Klenk H.-P."/>
        </authorList>
    </citation>
    <scope>NUCLEOTIDE SEQUENCE [LARGE SCALE GENOMIC DNA]</scope>
    <source>
        <strain evidence="5 6">DSM 22083</strain>
    </source>
</reference>
<keyword evidence="3" id="KW-0804">Transcription</keyword>
<keyword evidence="2" id="KW-0238">DNA-binding</keyword>
<dbReference type="InterPro" id="IPR000843">
    <property type="entry name" value="HTH_LacI"/>
</dbReference>
<dbReference type="PRINTS" id="PR00036">
    <property type="entry name" value="HTHLACI"/>
</dbReference>
<comment type="caution">
    <text evidence="5">The sequence shown here is derived from an EMBL/GenBank/DDBJ whole genome shotgun (WGS) entry which is preliminary data.</text>
</comment>
<dbReference type="SUPFAM" id="SSF47413">
    <property type="entry name" value="lambda repressor-like DNA-binding domains"/>
    <property type="match status" value="1"/>
</dbReference>
<evidence type="ECO:0000256" key="1">
    <source>
        <dbReference type="ARBA" id="ARBA00023015"/>
    </source>
</evidence>
<evidence type="ECO:0000256" key="2">
    <source>
        <dbReference type="ARBA" id="ARBA00023125"/>
    </source>
</evidence>
<dbReference type="EMBL" id="JACCBU010000001">
    <property type="protein sequence ID" value="NYE70097.1"/>
    <property type="molecule type" value="Genomic_DNA"/>
</dbReference>
<evidence type="ECO:0000259" key="4">
    <source>
        <dbReference type="PROSITE" id="PS50932"/>
    </source>
</evidence>
<dbReference type="Gene3D" id="3.40.50.2300">
    <property type="match status" value="2"/>
</dbReference>
<sequence>MPLFTLITGGDIDVRIGVRKETGMAQRPTIHDVAREAGVAVKTVSRVINGERGVSDAMRARVRAAIRTLDYRPNAAARVLRRKVSRSIGYVCVDIAEPVQARLARAIATVASDHDSALTVSLTGSDQDRERAVIESLLARQVDGLVLWPTGAGSRFLQRLADSLPVVCVDRPIEGVETDTVLCDNRRGADLAVRHLAGRGHTRIAFVGDPPELFTQRERLAGYRDGLAAVGMAADPKIIFQRVQEAGPLRRQLDHWRASPAPPTALLAASSLSATAVVRALRTADPLEVVGFDDFPLADLVHGGLTVIGQDVDGMGRAAAETLFQRLAGDGGGRLRIRVAPELINRD</sequence>
<dbReference type="InterPro" id="IPR028082">
    <property type="entry name" value="Peripla_BP_I"/>
</dbReference>
<dbReference type="GO" id="GO:0003700">
    <property type="term" value="F:DNA-binding transcription factor activity"/>
    <property type="evidence" value="ECO:0007669"/>
    <property type="project" value="TreeGrafter"/>
</dbReference>
<proteinExistence type="predicted"/>
<dbReference type="InterPro" id="IPR046335">
    <property type="entry name" value="LacI/GalR-like_sensor"/>
</dbReference>
<gene>
    <name evidence="5" type="ORF">BKA15_001426</name>
</gene>
<dbReference type="RefSeq" id="WP_179749311.1">
    <property type="nucleotide sequence ID" value="NZ_JACCBU010000001.1"/>
</dbReference>
<evidence type="ECO:0000313" key="6">
    <source>
        <dbReference type="Proteomes" id="UP000569914"/>
    </source>
</evidence>
<evidence type="ECO:0000256" key="3">
    <source>
        <dbReference type="ARBA" id="ARBA00023163"/>
    </source>
</evidence>